<dbReference type="Pfam" id="PF09605">
    <property type="entry name" value="Trep_Strep"/>
    <property type="match status" value="1"/>
</dbReference>
<keyword evidence="3" id="KW-1185">Reference proteome</keyword>
<keyword evidence="1" id="KW-0812">Transmembrane</keyword>
<dbReference type="NCBIfam" id="TIGR02185">
    <property type="entry name" value="Trep_Strep"/>
    <property type="match status" value="1"/>
</dbReference>
<feature type="transmembrane region" description="Helical" evidence="1">
    <location>
        <begin position="67"/>
        <end position="84"/>
    </location>
</feature>
<feature type="transmembrane region" description="Helical" evidence="1">
    <location>
        <begin position="12"/>
        <end position="36"/>
    </location>
</feature>
<dbReference type="RefSeq" id="WP_281811398.1">
    <property type="nucleotide sequence ID" value="NZ_BRLB01000001.1"/>
</dbReference>
<evidence type="ECO:0000313" key="2">
    <source>
        <dbReference type="EMBL" id="GKX27762.1"/>
    </source>
</evidence>
<evidence type="ECO:0000313" key="3">
    <source>
        <dbReference type="Proteomes" id="UP001144256"/>
    </source>
</evidence>
<evidence type="ECO:0008006" key="4">
    <source>
        <dbReference type="Google" id="ProtNLM"/>
    </source>
</evidence>
<dbReference type="PROSITE" id="PS51257">
    <property type="entry name" value="PROKAR_LIPOPROTEIN"/>
    <property type="match status" value="1"/>
</dbReference>
<keyword evidence="1" id="KW-0472">Membrane</keyword>
<feature type="transmembrane region" description="Helical" evidence="1">
    <location>
        <begin position="167"/>
        <end position="186"/>
    </location>
</feature>
<evidence type="ECO:0000256" key="1">
    <source>
        <dbReference type="SAM" id="Phobius"/>
    </source>
</evidence>
<feature type="transmembrane region" description="Helical" evidence="1">
    <location>
        <begin position="112"/>
        <end position="134"/>
    </location>
</feature>
<reference evidence="2" key="1">
    <citation type="submission" date="2022-06" db="EMBL/GenBank/DDBJ databases">
        <title>Vallitalea longa sp. nov., an anaerobic bacterium isolated from marine sediment.</title>
        <authorList>
            <person name="Hirano S."/>
            <person name="Terahara T."/>
            <person name="Mori K."/>
            <person name="Hamada M."/>
            <person name="Matsumoto R."/>
            <person name="Kobayashi T."/>
        </authorList>
    </citation>
    <scope>NUCLEOTIDE SEQUENCE</scope>
    <source>
        <strain evidence="2">SH18-1</strain>
    </source>
</reference>
<accession>A0A9W5Y7F5</accession>
<gene>
    <name evidence="2" type="ORF">SH1V18_02420</name>
</gene>
<dbReference type="Proteomes" id="UP001144256">
    <property type="component" value="Unassembled WGS sequence"/>
</dbReference>
<dbReference type="InterPro" id="IPR011733">
    <property type="entry name" value="CHP02185_IM"/>
</dbReference>
<dbReference type="EMBL" id="BRLB01000001">
    <property type="protein sequence ID" value="GKX27762.1"/>
    <property type="molecule type" value="Genomic_DNA"/>
</dbReference>
<feature type="transmembrane region" description="Helical" evidence="1">
    <location>
        <begin position="90"/>
        <end position="107"/>
    </location>
</feature>
<sequence>MSNTKNNSKVKDLITIGIFNALLIVVFGAIACTVGFFPPILIILPLILSTIGGLIFMLMITKAPMRGIFIISSALLGLVLFNMAPGGSMFITTLAGGIIGEIIYNILGRKKFVSIAIGYSCYMLGLALGEYYPFLYMQEEYIKLYAQKGSQSLPVAQKCIEIMTPELMIILSVLTIITSVLGCLWGRKMLHKHFLKAGIAR</sequence>
<organism evidence="2 3">
    <name type="scientific">Vallitalea longa</name>
    <dbReference type="NCBI Taxonomy" id="2936439"/>
    <lineage>
        <taxon>Bacteria</taxon>
        <taxon>Bacillati</taxon>
        <taxon>Bacillota</taxon>
        <taxon>Clostridia</taxon>
        <taxon>Lachnospirales</taxon>
        <taxon>Vallitaleaceae</taxon>
        <taxon>Vallitalea</taxon>
    </lineage>
</organism>
<dbReference type="AlphaFoldDB" id="A0A9W5Y7F5"/>
<proteinExistence type="predicted"/>
<feature type="transmembrane region" description="Helical" evidence="1">
    <location>
        <begin position="42"/>
        <end position="60"/>
    </location>
</feature>
<comment type="caution">
    <text evidence="2">The sequence shown here is derived from an EMBL/GenBank/DDBJ whole genome shotgun (WGS) entry which is preliminary data.</text>
</comment>
<keyword evidence="1" id="KW-1133">Transmembrane helix</keyword>
<protein>
    <recommendedName>
        <fullName evidence="4">Energy-coupling factor transport system substrate-specific component</fullName>
    </recommendedName>
</protein>
<name>A0A9W5Y7F5_9FIRM</name>